<dbReference type="Gene3D" id="3.20.20.150">
    <property type="entry name" value="Divalent-metal-dependent TIM barrel enzymes"/>
    <property type="match status" value="1"/>
</dbReference>
<dbReference type="InterPro" id="IPR036237">
    <property type="entry name" value="Xyl_isomerase-like_sf"/>
</dbReference>
<gene>
    <name evidence="1" type="ORF">D4Q52_26105</name>
</gene>
<dbReference type="GO" id="GO:0004519">
    <property type="term" value="F:endonuclease activity"/>
    <property type="evidence" value="ECO:0007669"/>
    <property type="project" value="UniProtKB-KW"/>
</dbReference>
<dbReference type="RefSeq" id="WP_210210167.1">
    <property type="nucleotide sequence ID" value="NZ_QYYD01000088.1"/>
</dbReference>
<accession>A0A418UWQ6</accession>
<sequence length="79" mass="9040">AWLGEDIEQAFASLAEVTDYLHCKNYRHVNGQVEIASLFEGELDAPSLMKRFSHVRYLALEYPTSLENLEADIARLLEK</sequence>
<evidence type="ECO:0000313" key="1">
    <source>
        <dbReference type="EMBL" id="RJF63028.1"/>
    </source>
</evidence>
<dbReference type="AlphaFoldDB" id="A0A418UWQ6"/>
<dbReference type="Proteomes" id="UP000285523">
    <property type="component" value="Unassembled WGS sequence"/>
</dbReference>
<feature type="non-terminal residue" evidence="1">
    <location>
        <position position="1"/>
    </location>
</feature>
<organism evidence="1 2">
    <name type="scientific">Rhodopseudomonas palustris</name>
    <dbReference type="NCBI Taxonomy" id="1076"/>
    <lineage>
        <taxon>Bacteria</taxon>
        <taxon>Pseudomonadati</taxon>
        <taxon>Pseudomonadota</taxon>
        <taxon>Alphaproteobacteria</taxon>
        <taxon>Hyphomicrobiales</taxon>
        <taxon>Nitrobacteraceae</taxon>
        <taxon>Rhodopseudomonas</taxon>
    </lineage>
</organism>
<dbReference type="SUPFAM" id="SSF51658">
    <property type="entry name" value="Xylose isomerase-like"/>
    <property type="match status" value="1"/>
</dbReference>
<keyword evidence="1" id="KW-0378">Hydrolase</keyword>
<keyword evidence="1" id="KW-0255">Endonuclease</keyword>
<dbReference type="EMBL" id="QYYD01000088">
    <property type="protein sequence ID" value="RJF63028.1"/>
    <property type="molecule type" value="Genomic_DNA"/>
</dbReference>
<comment type="caution">
    <text evidence="1">The sequence shown here is derived from an EMBL/GenBank/DDBJ whole genome shotgun (WGS) entry which is preliminary data.</text>
</comment>
<reference evidence="1 2" key="1">
    <citation type="submission" date="2018-09" db="EMBL/GenBank/DDBJ databases">
        <title>Draft genome sequence of Rhodopseudomonas palustris 2.1.18.</title>
        <authorList>
            <person name="Robertson S.L."/>
            <person name="Meyer T.E."/>
            <person name="Kyndt J.A."/>
        </authorList>
    </citation>
    <scope>NUCLEOTIDE SEQUENCE [LARGE SCALE GENOMIC DNA]</scope>
    <source>
        <strain evidence="1 2">2.1.18</strain>
    </source>
</reference>
<protein>
    <submittedName>
        <fullName evidence="1">AP endonuclease</fullName>
    </submittedName>
</protein>
<name>A0A418UWQ6_RHOPL</name>
<evidence type="ECO:0000313" key="2">
    <source>
        <dbReference type="Proteomes" id="UP000285523"/>
    </source>
</evidence>
<keyword evidence="1" id="KW-0540">Nuclease</keyword>
<proteinExistence type="predicted"/>